<reference evidence="2" key="1">
    <citation type="submission" date="2020-02" db="EMBL/GenBank/DDBJ databases">
        <authorList>
            <person name="Meier V. D."/>
        </authorList>
    </citation>
    <scope>NUCLEOTIDE SEQUENCE</scope>
    <source>
        <strain evidence="2">AVDCRST_MAG20</strain>
    </source>
</reference>
<proteinExistence type="predicted"/>
<feature type="compositionally biased region" description="Basic and acidic residues" evidence="1">
    <location>
        <begin position="47"/>
        <end position="56"/>
    </location>
</feature>
<accession>A0A6J4ITI2</accession>
<feature type="compositionally biased region" description="Basic and acidic residues" evidence="1">
    <location>
        <begin position="109"/>
        <end position="118"/>
    </location>
</feature>
<gene>
    <name evidence="2" type="ORF">AVDCRST_MAG20-2818</name>
</gene>
<name>A0A6J4ITI2_9ACTN</name>
<feature type="compositionally biased region" description="Basic residues" evidence="1">
    <location>
        <begin position="8"/>
        <end position="41"/>
    </location>
</feature>
<feature type="non-terminal residue" evidence="2">
    <location>
        <position position="1"/>
    </location>
</feature>
<protein>
    <submittedName>
        <fullName evidence="2">Uncharacterized protein</fullName>
    </submittedName>
</protein>
<dbReference type="EMBL" id="CADCSY010000120">
    <property type="protein sequence ID" value="CAA9258806.1"/>
    <property type="molecule type" value="Genomic_DNA"/>
</dbReference>
<dbReference type="AlphaFoldDB" id="A0A6J4ITI2"/>
<sequence length="145" mass="15753">GLLLGRGGHGRLGHRRAGRAGRRRAGGRGRGRPARGVRLRARPASARGRDDRRDGPGPRAGHGRAGGCAREGPRRRGRRRRCRRPGPGGCSQPRPPRGSAVGARRLDRRRLPGDERRSPVHHRFGGRGGEPRGPVRRAHLPHDGL</sequence>
<organism evidence="2">
    <name type="scientific">uncultured Acidimicrobiales bacterium</name>
    <dbReference type="NCBI Taxonomy" id="310071"/>
    <lineage>
        <taxon>Bacteria</taxon>
        <taxon>Bacillati</taxon>
        <taxon>Actinomycetota</taxon>
        <taxon>Acidimicrobiia</taxon>
        <taxon>Acidimicrobiales</taxon>
        <taxon>environmental samples</taxon>
    </lineage>
</organism>
<feature type="non-terminal residue" evidence="2">
    <location>
        <position position="145"/>
    </location>
</feature>
<evidence type="ECO:0000313" key="2">
    <source>
        <dbReference type="EMBL" id="CAA9258806.1"/>
    </source>
</evidence>
<evidence type="ECO:0000256" key="1">
    <source>
        <dbReference type="SAM" id="MobiDB-lite"/>
    </source>
</evidence>
<feature type="region of interest" description="Disordered" evidence="1">
    <location>
        <begin position="1"/>
        <end position="145"/>
    </location>
</feature>
<feature type="compositionally biased region" description="Basic residues" evidence="1">
    <location>
        <begin position="73"/>
        <end position="84"/>
    </location>
</feature>